<dbReference type="InterPro" id="IPR001245">
    <property type="entry name" value="Ser-Thr/Tyr_kinase_cat_dom"/>
</dbReference>
<dbReference type="InterPro" id="IPR011009">
    <property type="entry name" value="Kinase-like_dom_sf"/>
</dbReference>
<keyword evidence="2 9" id="KW-0547">Nucleotide-binding</keyword>
<dbReference type="Gene3D" id="1.25.40.20">
    <property type="entry name" value="Ankyrin repeat-containing domain"/>
    <property type="match status" value="1"/>
</dbReference>
<dbReference type="PANTHER" id="PTHR24418">
    <property type="entry name" value="TYROSINE-PROTEIN KINASE"/>
    <property type="match status" value="1"/>
</dbReference>
<dbReference type="Pfam" id="PF07714">
    <property type="entry name" value="PK_Tyr_Ser-Thr"/>
    <property type="match status" value="1"/>
</dbReference>
<dbReference type="GO" id="GO:0004715">
    <property type="term" value="F:non-membrane spanning protein tyrosine kinase activity"/>
    <property type="evidence" value="ECO:0007669"/>
    <property type="project" value="UniProtKB-EC"/>
</dbReference>
<keyword evidence="3 10" id="KW-0418">Kinase</keyword>
<dbReference type="PROSITE" id="PS50001">
    <property type="entry name" value="SH2"/>
    <property type="match status" value="2"/>
</dbReference>
<dbReference type="Gene3D" id="3.30.200.20">
    <property type="entry name" value="Phosphorylase Kinase, domain 1"/>
    <property type="match status" value="1"/>
</dbReference>
<dbReference type="PROSITE" id="PS50011">
    <property type="entry name" value="PROTEIN_KINASE_DOM"/>
    <property type="match status" value="1"/>
</dbReference>
<gene>
    <name evidence="14" type="primary">Zap70</name>
</gene>
<dbReference type="InterPro" id="IPR050198">
    <property type="entry name" value="Non-receptor_tyrosine_kinases"/>
</dbReference>
<evidence type="ECO:0000256" key="4">
    <source>
        <dbReference type="ARBA" id="ARBA00022840"/>
    </source>
</evidence>
<dbReference type="PROSITE" id="PS50297">
    <property type="entry name" value="ANK_REP_REGION"/>
    <property type="match status" value="3"/>
</dbReference>
<evidence type="ECO:0000256" key="10">
    <source>
        <dbReference type="RuleBase" id="RU362096"/>
    </source>
</evidence>
<feature type="repeat" description="ANK" evidence="7">
    <location>
        <begin position="218"/>
        <end position="241"/>
    </location>
</feature>
<name>A0A6F9DWM1_9ASCI</name>
<evidence type="ECO:0000256" key="2">
    <source>
        <dbReference type="ARBA" id="ARBA00022741"/>
    </source>
</evidence>
<comment type="similarity">
    <text evidence="10">Belongs to the protein kinase superfamily. Tyr protein kinase family.</text>
</comment>
<evidence type="ECO:0000256" key="6">
    <source>
        <dbReference type="ARBA" id="ARBA00051245"/>
    </source>
</evidence>
<evidence type="ECO:0000256" key="11">
    <source>
        <dbReference type="SAM" id="MobiDB-lite"/>
    </source>
</evidence>
<keyword evidence="4 9" id="KW-0067">ATP-binding</keyword>
<evidence type="ECO:0000256" key="5">
    <source>
        <dbReference type="ARBA" id="ARBA00023137"/>
    </source>
</evidence>
<protein>
    <recommendedName>
        <fullName evidence="10">Tyrosine-protein kinase</fullName>
        <ecNumber evidence="10">2.7.10.2</ecNumber>
    </recommendedName>
</protein>
<dbReference type="EMBL" id="LR791985">
    <property type="protein sequence ID" value="CAB3267847.1"/>
    <property type="molecule type" value="mRNA"/>
</dbReference>
<dbReference type="InterPro" id="IPR008266">
    <property type="entry name" value="Tyr_kinase_AS"/>
</dbReference>
<feature type="repeat" description="ANK" evidence="7">
    <location>
        <begin position="185"/>
        <end position="217"/>
    </location>
</feature>
<dbReference type="Gene3D" id="3.30.505.10">
    <property type="entry name" value="SH2 domain"/>
    <property type="match status" value="2"/>
</dbReference>
<dbReference type="InterPro" id="IPR000719">
    <property type="entry name" value="Prot_kinase_dom"/>
</dbReference>
<feature type="region of interest" description="Disordered" evidence="11">
    <location>
        <begin position="411"/>
        <end position="448"/>
    </location>
</feature>
<evidence type="ECO:0000313" key="14">
    <source>
        <dbReference type="EMBL" id="CAB3267847.1"/>
    </source>
</evidence>
<dbReference type="InterPro" id="IPR036770">
    <property type="entry name" value="Ankyrin_rpt-contain_sf"/>
</dbReference>
<dbReference type="InterPro" id="IPR017441">
    <property type="entry name" value="Protein_kinase_ATP_BS"/>
</dbReference>
<dbReference type="EC" id="2.7.10.2" evidence="10"/>
<dbReference type="SMART" id="SM00252">
    <property type="entry name" value="SH2"/>
    <property type="match status" value="2"/>
</dbReference>
<evidence type="ECO:0000256" key="3">
    <source>
        <dbReference type="ARBA" id="ARBA00022777"/>
    </source>
</evidence>
<feature type="domain" description="SH2" evidence="12">
    <location>
        <begin position="321"/>
        <end position="412"/>
    </location>
</feature>
<feature type="domain" description="Protein kinase" evidence="13">
    <location>
        <begin position="476"/>
        <end position="734"/>
    </location>
</feature>
<evidence type="ECO:0000259" key="13">
    <source>
        <dbReference type="PROSITE" id="PS50011"/>
    </source>
</evidence>
<dbReference type="PROSITE" id="PS50088">
    <property type="entry name" value="ANK_REPEAT"/>
    <property type="match status" value="3"/>
</dbReference>
<dbReference type="Pfam" id="PF12796">
    <property type="entry name" value="Ank_2"/>
    <property type="match status" value="1"/>
</dbReference>
<sequence>MSKPLGGRTITARLKSGENLTEIIKHYENYNAKQRTHNHEDLWFHQRLTRGNAVHNLKKSGSTQGLFLVRESVNIKGSFVLSLIHKGDTQHFQITTSPHSGCFSIDNGPPFVGLDQLVHFYRTGCNGLPTALIHACKGHTVPAFLQQYGENTIIHQAVDEGIDTAVFNQILNHSNCPHLNTRNNSGRTALHEAAARGLNDLVLELYKRGADVKTRDAEGNSPLHLACRGDHAETCKILVKHCFSKPQDRCCGTGWVPLHDAAYYGHHQCIDMLLRHGAACYPRSVNGETPLDLADKRHQTNSLLILQRYQPPKPHYSSSHWLHNAVDRHKAVELLEHAGLRNGCFLVRMSKRHPGQYVLTMSFDKTVFNYEIKNKNNWFYIDDGPLFSSLEYLIDYYCRCSDGLPAELTSPVTPFARNDLPPVPGPSRPKMNERPPAPVPSNNKPSKNHGVIQQSYIPGLLPNPSDTLEDIEPSSIVLGRELGQGEFGSVLMGVWTNPLGKKVPVALKTLHGEHINTGEAEFEREAGVMMGLNHLCIVKLYGICRGETMMMVQELVAMGSALDYILDYPSAVGQADFKLWGAQIASGMNYLESKGFVHRDLALRNILLASKALVKISDFGLSRAVGAGSNYYKASAGGRWPVKWYAPESINYGTFSSSSDVWSYGITLWEIFSKGEQPYGTMTGAQVIQYIEDDKRRLIRPEGCPEKVYSIMLQCWAYNPKERPTFLRLHHKFRSDPDYFNMEVPGHRDNLDS</sequence>
<dbReference type="PROSITE" id="PS00109">
    <property type="entry name" value="PROTEIN_KINASE_TYR"/>
    <property type="match status" value="1"/>
</dbReference>
<dbReference type="InterPro" id="IPR036860">
    <property type="entry name" value="SH2_dom_sf"/>
</dbReference>
<reference evidence="14" key="1">
    <citation type="submission" date="2020-04" db="EMBL/GenBank/DDBJ databases">
        <authorList>
            <person name="Neveu A P."/>
        </authorList>
    </citation>
    <scope>NUCLEOTIDE SEQUENCE</scope>
    <source>
        <tissue evidence="14">Whole embryo</tissue>
    </source>
</reference>
<comment type="catalytic activity">
    <reaction evidence="6 10">
        <text>L-tyrosyl-[protein] + ATP = O-phospho-L-tyrosyl-[protein] + ADP + H(+)</text>
        <dbReference type="Rhea" id="RHEA:10596"/>
        <dbReference type="Rhea" id="RHEA-COMP:10136"/>
        <dbReference type="Rhea" id="RHEA-COMP:20101"/>
        <dbReference type="ChEBI" id="CHEBI:15378"/>
        <dbReference type="ChEBI" id="CHEBI:30616"/>
        <dbReference type="ChEBI" id="CHEBI:46858"/>
        <dbReference type="ChEBI" id="CHEBI:61978"/>
        <dbReference type="ChEBI" id="CHEBI:456216"/>
        <dbReference type="EC" id="2.7.10.2"/>
    </reaction>
</comment>
<feature type="binding site" evidence="9">
    <location>
        <position position="508"/>
    </location>
    <ligand>
        <name>ATP</name>
        <dbReference type="ChEBI" id="CHEBI:30616"/>
    </ligand>
</feature>
<dbReference type="PRINTS" id="PR00109">
    <property type="entry name" value="TYRKINASE"/>
</dbReference>
<dbReference type="SUPFAM" id="SSF56112">
    <property type="entry name" value="Protein kinase-like (PK-like)"/>
    <property type="match status" value="1"/>
</dbReference>
<organism evidence="14">
    <name type="scientific">Phallusia mammillata</name>
    <dbReference type="NCBI Taxonomy" id="59560"/>
    <lineage>
        <taxon>Eukaryota</taxon>
        <taxon>Metazoa</taxon>
        <taxon>Chordata</taxon>
        <taxon>Tunicata</taxon>
        <taxon>Ascidiacea</taxon>
        <taxon>Phlebobranchia</taxon>
        <taxon>Ascidiidae</taxon>
        <taxon>Phallusia</taxon>
    </lineage>
</organism>
<feature type="repeat" description="ANK" evidence="7">
    <location>
        <begin position="253"/>
        <end position="278"/>
    </location>
</feature>
<dbReference type="Pfam" id="PF00017">
    <property type="entry name" value="SH2"/>
    <property type="match status" value="2"/>
</dbReference>
<evidence type="ECO:0000256" key="1">
    <source>
        <dbReference type="ARBA" id="ARBA00022679"/>
    </source>
</evidence>
<dbReference type="SUPFAM" id="SSF48403">
    <property type="entry name" value="Ankyrin repeat"/>
    <property type="match status" value="1"/>
</dbReference>
<dbReference type="SMART" id="SM00248">
    <property type="entry name" value="ANK"/>
    <property type="match status" value="5"/>
</dbReference>
<evidence type="ECO:0000256" key="8">
    <source>
        <dbReference type="PROSITE-ProRule" id="PRU00191"/>
    </source>
</evidence>
<dbReference type="SUPFAM" id="SSF55550">
    <property type="entry name" value="SH2 domain"/>
    <property type="match status" value="2"/>
</dbReference>
<dbReference type="InterPro" id="IPR000980">
    <property type="entry name" value="SH2"/>
</dbReference>
<keyword evidence="5 10" id="KW-0829">Tyrosine-protein kinase</keyword>
<accession>A0A6F9DWM1</accession>
<evidence type="ECO:0000259" key="12">
    <source>
        <dbReference type="PROSITE" id="PS50001"/>
    </source>
</evidence>
<dbReference type="InterPro" id="IPR020635">
    <property type="entry name" value="Tyr_kinase_cat_dom"/>
</dbReference>
<keyword evidence="7" id="KW-0040">ANK repeat</keyword>
<keyword evidence="8" id="KW-0727">SH2 domain</keyword>
<dbReference type="SMART" id="SM00219">
    <property type="entry name" value="TyrKc"/>
    <property type="match status" value="1"/>
</dbReference>
<dbReference type="PROSITE" id="PS00107">
    <property type="entry name" value="PROTEIN_KINASE_ATP"/>
    <property type="match status" value="1"/>
</dbReference>
<dbReference type="PRINTS" id="PR00401">
    <property type="entry name" value="SH2DOMAIN"/>
</dbReference>
<feature type="domain" description="SH2" evidence="12">
    <location>
        <begin position="43"/>
        <end position="136"/>
    </location>
</feature>
<evidence type="ECO:0000256" key="9">
    <source>
        <dbReference type="PROSITE-ProRule" id="PRU10141"/>
    </source>
</evidence>
<dbReference type="AlphaFoldDB" id="A0A6F9DWM1"/>
<evidence type="ECO:0000256" key="7">
    <source>
        <dbReference type="PROSITE-ProRule" id="PRU00023"/>
    </source>
</evidence>
<keyword evidence="1 10" id="KW-0808">Transferase</keyword>
<dbReference type="Gene3D" id="1.10.510.10">
    <property type="entry name" value="Transferase(Phosphotransferase) domain 1"/>
    <property type="match status" value="1"/>
</dbReference>
<dbReference type="FunFam" id="1.10.510.10:FF:000554">
    <property type="entry name" value="Predicted protein"/>
    <property type="match status" value="1"/>
</dbReference>
<dbReference type="GO" id="GO:0005524">
    <property type="term" value="F:ATP binding"/>
    <property type="evidence" value="ECO:0007669"/>
    <property type="project" value="UniProtKB-UniRule"/>
</dbReference>
<proteinExistence type="evidence at transcript level"/>
<dbReference type="InterPro" id="IPR002110">
    <property type="entry name" value="Ankyrin_rpt"/>
</dbReference>